<evidence type="ECO:0000313" key="3">
    <source>
        <dbReference type="Proteomes" id="UP000050961"/>
    </source>
</evidence>
<dbReference type="EMBL" id="AYZF01000008">
    <property type="protein sequence ID" value="KRN06780.1"/>
    <property type="molecule type" value="Genomic_DNA"/>
</dbReference>
<feature type="transmembrane region" description="Helical" evidence="1">
    <location>
        <begin position="176"/>
        <end position="195"/>
    </location>
</feature>
<protein>
    <submittedName>
        <fullName evidence="2">Abc superfamily atp binding cassette transporter, membrane protein</fullName>
    </submittedName>
</protein>
<evidence type="ECO:0000256" key="1">
    <source>
        <dbReference type="SAM" id="Phobius"/>
    </source>
</evidence>
<feature type="transmembrane region" description="Helical" evidence="1">
    <location>
        <begin position="371"/>
        <end position="391"/>
    </location>
</feature>
<comment type="caution">
    <text evidence="2">The sequence shown here is derived from an EMBL/GenBank/DDBJ whole genome shotgun (WGS) entry which is preliminary data.</text>
</comment>
<dbReference type="PANTHER" id="PTHR38454:SF1">
    <property type="entry name" value="INTEGRAL MEMBRANE PROTEIN"/>
    <property type="match status" value="1"/>
</dbReference>
<keyword evidence="1" id="KW-0812">Transmembrane</keyword>
<dbReference type="eggNOG" id="COG4485">
    <property type="taxonomic scope" value="Bacteria"/>
</dbReference>
<feature type="transmembrane region" description="Helical" evidence="1">
    <location>
        <begin position="21"/>
        <end position="38"/>
    </location>
</feature>
<dbReference type="OrthoDB" id="9815466at2"/>
<keyword evidence="1" id="KW-0472">Membrane</keyword>
<feature type="transmembrane region" description="Helical" evidence="1">
    <location>
        <begin position="215"/>
        <end position="235"/>
    </location>
</feature>
<gene>
    <name evidence="2" type="ORF">FD15_GL000337</name>
</gene>
<dbReference type="RefSeq" id="WP_034989485.1">
    <property type="nucleotide sequence ID" value="NZ_AYZF01000008.1"/>
</dbReference>
<accession>A0A023CYU0</accession>
<feature type="transmembrane region" description="Helical" evidence="1">
    <location>
        <begin position="87"/>
        <end position="106"/>
    </location>
</feature>
<dbReference type="AlphaFoldDB" id="A0A023CYU0"/>
<feature type="transmembrane region" description="Helical" evidence="1">
    <location>
        <begin position="113"/>
        <end position="133"/>
    </location>
</feature>
<name>A0A023CYU0_9LACO</name>
<feature type="transmembrane region" description="Helical" evidence="1">
    <location>
        <begin position="247"/>
        <end position="273"/>
    </location>
</feature>
<dbReference type="Proteomes" id="UP000050961">
    <property type="component" value="Unassembled WGS sequence"/>
</dbReference>
<feature type="transmembrane region" description="Helical" evidence="1">
    <location>
        <begin position="403"/>
        <end position="420"/>
    </location>
</feature>
<sequence length="903" mass="103005">MVSLQNMYKQVFKRKYTYMSYMLAFFIPICVFLFLYWLTGTEPFGNNTIASGDMINQYLALISYFRSNVFHIGNLIYSYQVSLGDNFFSVWTYYLMSPFNLLAIFFKTEQMPLFFELNTLFDAGLASLTMSILLRNSSCINYKTNYDENIRGLYAAIFSTAYALMSFIFAYKESIFWYNAIALMPLVILGFERLIKGKGPTLYWVMLSVTILVNYYIGIMIVLFIFIISVFFIIYKLLNRSHCKDVFLLGLKIFSMTVLSLMISSIALLPSILGQEGVAKEPFNFKFDYIYQPFHLMAGLFTRSHFQDSPLIYTCLLVTLLVFTYFRITSIKQKDKNLLLAFLVVLFISTWLNTFYMMWHGFTMPNGYINREAFCVAFTLIVIGYSTLGLIYKQQNIYFKTPLWMLIITLLVLVQVVKAFSGLEVLMNILGLAIGSILIALVQRGCKPFWVAICVFLFVLIDISYSNYPMIDSQAKASPKRSAYRAVVQKTSSTISKIKKKDNDFYRIGSSFELNPNDPLQFNYAGISSYVSQQPTEYTDYMSALGYYQKHGWTRWTRYNNGSTLFMDSFLGVKYILSATDSEFSKQLDKTNNPLKADNSSQPFQYKTLFLKGEGNINVYKNRYFFPLAFAVSKGAQNLSLNYDTAADPFKIQNKLWTKMFKTSSLLYSNQSYQKNVQDNRATFSFTTNHSGLAYIYVPTQKWVMWPSSLKLSCNGKNITTLFGNNEGENGIVCLGRFDKGTMLKVALEPTDSSISLSQLKGIPNLMPYIDVENDKLLGEVRSKRIVRDNVMIKRISGPNMTFETDKDFKGGNILVTVPYDSGWRSEVDGEKTVIGKGLGHFIMIGVSAGKHEIKLSYSVKGLKTAVFLSVIGFVLAIISSIISSRSNRKKIMHTIATKSSSE</sequence>
<keyword evidence="3" id="KW-1185">Reference proteome</keyword>
<organism evidence="2 3">
    <name type="scientific">Liquorilactobacillus sucicola DSM 21376 = JCM 15457</name>
    <dbReference type="NCBI Taxonomy" id="1423806"/>
    <lineage>
        <taxon>Bacteria</taxon>
        <taxon>Bacillati</taxon>
        <taxon>Bacillota</taxon>
        <taxon>Bacilli</taxon>
        <taxon>Lactobacillales</taxon>
        <taxon>Lactobacillaceae</taxon>
        <taxon>Liquorilactobacillus</taxon>
    </lineage>
</organism>
<feature type="transmembrane region" description="Helical" evidence="1">
    <location>
        <begin position="310"/>
        <end position="326"/>
    </location>
</feature>
<dbReference type="PANTHER" id="PTHR38454">
    <property type="entry name" value="INTEGRAL MEMBRANE PROTEIN-RELATED"/>
    <property type="match status" value="1"/>
</dbReference>
<feature type="transmembrane region" description="Helical" evidence="1">
    <location>
        <begin position="153"/>
        <end position="171"/>
    </location>
</feature>
<dbReference type="Pfam" id="PF09586">
    <property type="entry name" value="YfhO"/>
    <property type="match status" value="1"/>
</dbReference>
<feature type="transmembrane region" description="Helical" evidence="1">
    <location>
        <begin position="865"/>
        <end position="883"/>
    </location>
</feature>
<feature type="transmembrane region" description="Helical" evidence="1">
    <location>
        <begin position="449"/>
        <end position="468"/>
    </location>
</feature>
<dbReference type="InterPro" id="IPR018580">
    <property type="entry name" value="Uncharacterised_YfhO"/>
</dbReference>
<feature type="transmembrane region" description="Helical" evidence="1">
    <location>
        <begin position="338"/>
        <end position="359"/>
    </location>
</feature>
<dbReference type="STRING" id="1423806.FD15_GL000337"/>
<feature type="transmembrane region" description="Helical" evidence="1">
    <location>
        <begin position="426"/>
        <end position="442"/>
    </location>
</feature>
<keyword evidence="1" id="KW-1133">Transmembrane helix</keyword>
<reference evidence="2 3" key="1">
    <citation type="journal article" date="2015" name="Genome Announc.">
        <title>Expanding the biotechnology potential of lactobacilli through comparative genomics of 213 strains and associated genera.</title>
        <authorList>
            <person name="Sun Z."/>
            <person name="Harris H.M."/>
            <person name="McCann A."/>
            <person name="Guo C."/>
            <person name="Argimon S."/>
            <person name="Zhang W."/>
            <person name="Yang X."/>
            <person name="Jeffery I.B."/>
            <person name="Cooney J.C."/>
            <person name="Kagawa T.F."/>
            <person name="Liu W."/>
            <person name="Song Y."/>
            <person name="Salvetti E."/>
            <person name="Wrobel A."/>
            <person name="Rasinkangas P."/>
            <person name="Parkhill J."/>
            <person name="Rea M.C."/>
            <person name="O'Sullivan O."/>
            <person name="Ritari J."/>
            <person name="Douillard F.P."/>
            <person name="Paul Ross R."/>
            <person name="Yang R."/>
            <person name="Briner A.E."/>
            <person name="Felis G.E."/>
            <person name="de Vos W.M."/>
            <person name="Barrangou R."/>
            <person name="Klaenhammer T.R."/>
            <person name="Caufield P.W."/>
            <person name="Cui Y."/>
            <person name="Zhang H."/>
            <person name="O'Toole P.W."/>
        </authorList>
    </citation>
    <scope>NUCLEOTIDE SEQUENCE [LARGE SCALE GENOMIC DNA]</scope>
    <source>
        <strain evidence="2 3">DSM 21376</strain>
    </source>
</reference>
<proteinExistence type="predicted"/>
<evidence type="ECO:0000313" key="2">
    <source>
        <dbReference type="EMBL" id="KRN06780.1"/>
    </source>
</evidence>
<dbReference type="PATRIC" id="fig|1423806.3.peg.346"/>